<evidence type="ECO:0000256" key="5">
    <source>
        <dbReference type="ARBA" id="ARBA00023229"/>
    </source>
</evidence>
<dbReference type="GO" id="GO:0008299">
    <property type="term" value="P:isoprenoid biosynthetic process"/>
    <property type="evidence" value="ECO:0007669"/>
    <property type="project" value="UniProtKB-KW"/>
</dbReference>
<accession>A0A1L9R7I1</accession>
<comment type="similarity">
    <text evidence="8">In the C-terminal section; belongs to the FPP/GGPP synthase family.</text>
</comment>
<dbReference type="SFLD" id="SFLDS00005">
    <property type="entry name" value="Isoprenoid_Synthase_Type_I"/>
    <property type="match status" value="1"/>
</dbReference>
<dbReference type="PROSITE" id="PS00444">
    <property type="entry name" value="POLYPRENYL_SYNTHASE_2"/>
    <property type="match status" value="1"/>
</dbReference>
<keyword evidence="5" id="KW-0414">Isoprene biosynthesis</keyword>
<keyword evidence="2 10" id="KW-0808">Transferase</keyword>
<dbReference type="GO" id="GO:0004659">
    <property type="term" value="F:prenyltransferase activity"/>
    <property type="evidence" value="ECO:0007669"/>
    <property type="project" value="InterPro"/>
</dbReference>
<comment type="pathway">
    <text evidence="1">Secondary metabolite biosynthesis; terpenoid biosynthesis.</text>
</comment>
<dbReference type="RefSeq" id="XP_040684514.1">
    <property type="nucleotide sequence ID" value="XM_040838897.1"/>
</dbReference>
<dbReference type="Pfam" id="PF00348">
    <property type="entry name" value="polyprenyl_synt"/>
    <property type="match status" value="1"/>
</dbReference>
<evidence type="ECO:0000256" key="3">
    <source>
        <dbReference type="ARBA" id="ARBA00022723"/>
    </source>
</evidence>
<evidence type="ECO:0000256" key="6">
    <source>
        <dbReference type="ARBA" id="ARBA00023239"/>
    </source>
</evidence>
<evidence type="ECO:0000256" key="9">
    <source>
        <dbReference type="ARBA" id="ARBA00038372"/>
    </source>
</evidence>
<organism evidence="11 12">
    <name type="scientific">Aspergillus wentii DTO 134E9</name>
    <dbReference type="NCBI Taxonomy" id="1073089"/>
    <lineage>
        <taxon>Eukaryota</taxon>
        <taxon>Fungi</taxon>
        <taxon>Dikarya</taxon>
        <taxon>Ascomycota</taxon>
        <taxon>Pezizomycotina</taxon>
        <taxon>Eurotiomycetes</taxon>
        <taxon>Eurotiomycetidae</taxon>
        <taxon>Eurotiales</taxon>
        <taxon>Aspergillaceae</taxon>
        <taxon>Aspergillus</taxon>
        <taxon>Aspergillus subgen. Cremei</taxon>
    </lineage>
</organism>
<dbReference type="EMBL" id="KV878216">
    <property type="protein sequence ID" value="OJJ30837.1"/>
    <property type="molecule type" value="Genomic_DNA"/>
</dbReference>
<comment type="similarity">
    <text evidence="10">Belongs to the FPP/GGPP synthase family.</text>
</comment>
<dbReference type="PANTHER" id="PTHR12001:SF72">
    <property type="entry name" value="THIJ_PFPI FAMILY PROTEIN (AFU_ORTHOLOGUE AFUA_3G01210)-RELATED"/>
    <property type="match status" value="1"/>
</dbReference>
<evidence type="ECO:0000256" key="7">
    <source>
        <dbReference type="ARBA" id="ARBA00023268"/>
    </source>
</evidence>
<evidence type="ECO:0000256" key="4">
    <source>
        <dbReference type="ARBA" id="ARBA00022842"/>
    </source>
</evidence>
<dbReference type="PROSITE" id="PS00723">
    <property type="entry name" value="POLYPRENYL_SYNTHASE_1"/>
    <property type="match status" value="1"/>
</dbReference>
<dbReference type="GO" id="GO:0043386">
    <property type="term" value="P:mycotoxin biosynthetic process"/>
    <property type="evidence" value="ECO:0007669"/>
    <property type="project" value="UniProtKB-ARBA"/>
</dbReference>
<keyword evidence="7" id="KW-0511">Multifunctional enzyme</keyword>
<dbReference type="GO" id="GO:0046165">
    <property type="term" value="P:alcohol biosynthetic process"/>
    <property type="evidence" value="ECO:0007669"/>
    <property type="project" value="UniProtKB-ARBA"/>
</dbReference>
<dbReference type="InterPro" id="IPR000092">
    <property type="entry name" value="Polyprenyl_synt"/>
</dbReference>
<dbReference type="VEuPathDB" id="FungiDB:ASPWEDRAFT_672800"/>
<dbReference type="InterPro" id="IPR033749">
    <property type="entry name" value="Polyprenyl_synt_CS"/>
</dbReference>
<dbReference type="STRING" id="1073089.A0A1L9R7I1"/>
<evidence type="ECO:0000313" key="11">
    <source>
        <dbReference type="EMBL" id="OJJ30837.1"/>
    </source>
</evidence>
<sequence>MDQSHTSQEPLKGSDTTFGTVKLSNSPITAPSSYIRSLSSKSSCSKIIDAFNVWLHVPIDIVDVLKQVCEDLHNASLILDDIQDESPLRRGNTATHLVFGTAQAINGANYMIIQATKTINSLKNPAMMMSWLDDLENQFVGQSWDVKWRDEMHCPSEEEYFAMIDLKTGIVIKKILRLMQAAKNDDGAHLDRLAQLLGRWYQIRDDYMNLQGAEYTRGKGFCEDLDEGKISLMLVKCCHSSPVNRDIIMGIFRNRLGSRQTPLPVECKMQILNMMEKSGALQQTWELIMAMKKEIEEEIGCVEVHFGEENAIFRLMVTALGDVPAP</sequence>
<dbReference type="PANTHER" id="PTHR12001">
    <property type="entry name" value="GERANYLGERANYL PYROPHOSPHATE SYNTHASE"/>
    <property type="match status" value="1"/>
</dbReference>
<dbReference type="AlphaFoldDB" id="A0A1L9R7I1"/>
<proteinExistence type="inferred from homology"/>
<dbReference type="Proteomes" id="UP000184383">
    <property type="component" value="Unassembled WGS sequence"/>
</dbReference>
<evidence type="ECO:0000256" key="2">
    <source>
        <dbReference type="ARBA" id="ARBA00022679"/>
    </source>
</evidence>
<name>A0A1L9R7I1_ASPWE</name>
<dbReference type="OrthoDB" id="6921389at2759"/>
<keyword evidence="3" id="KW-0479">Metal-binding</keyword>
<dbReference type="GeneID" id="63754745"/>
<dbReference type="Gene3D" id="1.10.600.10">
    <property type="entry name" value="Farnesyl Diphosphate Synthase"/>
    <property type="match status" value="1"/>
</dbReference>
<reference evidence="12" key="1">
    <citation type="journal article" date="2017" name="Genome Biol.">
        <title>Comparative genomics reveals high biological diversity and specific adaptations in the industrially and medically important fungal genus Aspergillus.</title>
        <authorList>
            <person name="de Vries R.P."/>
            <person name="Riley R."/>
            <person name="Wiebenga A."/>
            <person name="Aguilar-Osorio G."/>
            <person name="Amillis S."/>
            <person name="Uchima C.A."/>
            <person name="Anderluh G."/>
            <person name="Asadollahi M."/>
            <person name="Askin M."/>
            <person name="Barry K."/>
            <person name="Battaglia E."/>
            <person name="Bayram O."/>
            <person name="Benocci T."/>
            <person name="Braus-Stromeyer S.A."/>
            <person name="Caldana C."/>
            <person name="Canovas D."/>
            <person name="Cerqueira G.C."/>
            <person name="Chen F."/>
            <person name="Chen W."/>
            <person name="Choi C."/>
            <person name="Clum A."/>
            <person name="Dos Santos R.A."/>
            <person name="Damasio A.R."/>
            <person name="Diallinas G."/>
            <person name="Emri T."/>
            <person name="Fekete E."/>
            <person name="Flipphi M."/>
            <person name="Freyberg S."/>
            <person name="Gallo A."/>
            <person name="Gournas C."/>
            <person name="Habgood R."/>
            <person name="Hainaut M."/>
            <person name="Harispe M.L."/>
            <person name="Henrissat B."/>
            <person name="Hilden K.S."/>
            <person name="Hope R."/>
            <person name="Hossain A."/>
            <person name="Karabika E."/>
            <person name="Karaffa L."/>
            <person name="Karanyi Z."/>
            <person name="Krasevec N."/>
            <person name="Kuo A."/>
            <person name="Kusch H."/>
            <person name="LaButti K."/>
            <person name="Lagendijk E.L."/>
            <person name="Lapidus A."/>
            <person name="Levasseur A."/>
            <person name="Lindquist E."/>
            <person name="Lipzen A."/>
            <person name="Logrieco A.F."/>
            <person name="MacCabe A."/>
            <person name="Maekelae M.R."/>
            <person name="Malavazi I."/>
            <person name="Melin P."/>
            <person name="Meyer V."/>
            <person name="Mielnichuk N."/>
            <person name="Miskei M."/>
            <person name="Molnar A.P."/>
            <person name="Mule G."/>
            <person name="Ngan C.Y."/>
            <person name="Orejas M."/>
            <person name="Orosz E."/>
            <person name="Ouedraogo J.P."/>
            <person name="Overkamp K.M."/>
            <person name="Park H.-S."/>
            <person name="Perrone G."/>
            <person name="Piumi F."/>
            <person name="Punt P.J."/>
            <person name="Ram A.F."/>
            <person name="Ramon A."/>
            <person name="Rauscher S."/>
            <person name="Record E."/>
            <person name="Riano-Pachon D.M."/>
            <person name="Robert V."/>
            <person name="Roehrig J."/>
            <person name="Ruller R."/>
            <person name="Salamov A."/>
            <person name="Salih N.S."/>
            <person name="Samson R.A."/>
            <person name="Sandor E."/>
            <person name="Sanguinetti M."/>
            <person name="Schuetze T."/>
            <person name="Sepcic K."/>
            <person name="Shelest E."/>
            <person name="Sherlock G."/>
            <person name="Sophianopoulou V."/>
            <person name="Squina F.M."/>
            <person name="Sun H."/>
            <person name="Susca A."/>
            <person name="Todd R.B."/>
            <person name="Tsang A."/>
            <person name="Unkles S.E."/>
            <person name="van de Wiele N."/>
            <person name="van Rossen-Uffink D."/>
            <person name="Oliveira J.V."/>
            <person name="Vesth T.C."/>
            <person name="Visser J."/>
            <person name="Yu J.-H."/>
            <person name="Zhou M."/>
            <person name="Andersen M.R."/>
            <person name="Archer D.B."/>
            <person name="Baker S.E."/>
            <person name="Benoit I."/>
            <person name="Brakhage A.A."/>
            <person name="Braus G.H."/>
            <person name="Fischer R."/>
            <person name="Frisvad J.C."/>
            <person name="Goldman G.H."/>
            <person name="Houbraken J."/>
            <person name="Oakley B."/>
            <person name="Pocsi I."/>
            <person name="Scazzocchio C."/>
            <person name="Seiboth B."/>
            <person name="vanKuyk P.A."/>
            <person name="Wortman J."/>
            <person name="Dyer P.S."/>
            <person name="Grigoriev I.V."/>
        </authorList>
    </citation>
    <scope>NUCLEOTIDE SEQUENCE [LARGE SCALE GENOMIC DNA]</scope>
    <source>
        <strain evidence="12">DTO 134E9</strain>
    </source>
</reference>
<keyword evidence="6" id="KW-0456">Lyase</keyword>
<evidence type="ECO:0000256" key="10">
    <source>
        <dbReference type="RuleBase" id="RU004466"/>
    </source>
</evidence>
<evidence type="ECO:0000313" key="12">
    <source>
        <dbReference type="Proteomes" id="UP000184383"/>
    </source>
</evidence>
<protein>
    <submittedName>
        <fullName evidence="11">Uncharacterized protein</fullName>
    </submittedName>
</protein>
<keyword evidence="4" id="KW-0460">Magnesium</keyword>
<dbReference type="GO" id="GO:0046872">
    <property type="term" value="F:metal ion binding"/>
    <property type="evidence" value="ECO:0007669"/>
    <property type="project" value="UniProtKB-KW"/>
</dbReference>
<evidence type="ECO:0000256" key="1">
    <source>
        <dbReference type="ARBA" id="ARBA00004721"/>
    </source>
</evidence>
<dbReference type="SUPFAM" id="SSF48576">
    <property type="entry name" value="Terpenoid synthases"/>
    <property type="match status" value="1"/>
</dbReference>
<keyword evidence="12" id="KW-1185">Reference proteome</keyword>
<gene>
    <name evidence="11" type="ORF">ASPWEDRAFT_672800</name>
</gene>
<dbReference type="InterPro" id="IPR008949">
    <property type="entry name" value="Isoprenoid_synthase_dom_sf"/>
</dbReference>
<evidence type="ECO:0000256" key="8">
    <source>
        <dbReference type="ARBA" id="ARBA00038363"/>
    </source>
</evidence>
<dbReference type="GO" id="GO:0016829">
    <property type="term" value="F:lyase activity"/>
    <property type="evidence" value="ECO:0007669"/>
    <property type="project" value="UniProtKB-KW"/>
</dbReference>
<comment type="similarity">
    <text evidence="9">In the N-terminal section; belongs to the terpene synthase family.</text>
</comment>